<evidence type="ECO:0000256" key="7">
    <source>
        <dbReference type="ARBA" id="ARBA00022989"/>
    </source>
</evidence>
<comment type="similarity">
    <text evidence="2">Belongs to the binding-protein-dependent transport system permease family. HisMQ subfamily.</text>
</comment>
<comment type="caution">
    <text evidence="11">The sequence shown here is derived from an EMBL/GenBank/DDBJ whole genome shotgun (WGS) entry which is preliminary data.</text>
</comment>
<keyword evidence="12" id="KW-1185">Reference proteome</keyword>
<evidence type="ECO:0000256" key="9">
    <source>
        <dbReference type="RuleBase" id="RU363032"/>
    </source>
</evidence>
<dbReference type="RefSeq" id="WP_082631125.1">
    <property type="nucleotide sequence ID" value="NZ_LAXJ01000026.1"/>
</dbReference>
<dbReference type="GO" id="GO:0006865">
    <property type="term" value="P:amino acid transport"/>
    <property type="evidence" value="ECO:0007669"/>
    <property type="project" value="UniProtKB-KW"/>
</dbReference>
<dbReference type="Gene3D" id="1.10.3720.10">
    <property type="entry name" value="MetI-like"/>
    <property type="match status" value="1"/>
</dbReference>
<evidence type="ECO:0000259" key="10">
    <source>
        <dbReference type="PROSITE" id="PS50928"/>
    </source>
</evidence>
<dbReference type="Proteomes" id="UP000051295">
    <property type="component" value="Unassembled WGS sequence"/>
</dbReference>
<evidence type="ECO:0000256" key="2">
    <source>
        <dbReference type="ARBA" id="ARBA00010072"/>
    </source>
</evidence>
<dbReference type="InterPro" id="IPR035906">
    <property type="entry name" value="MetI-like_sf"/>
</dbReference>
<dbReference type="EMBL" id="LAXJ01000026">
    <property type="protein sequence ID" value="KRS10835.1"/>
    <property type="molecule type" value="Genomic_DNA"/>
</dbReference>
<gene>
    <name evidence="11" type="ORF">XM53_19020</name>
</gene>
<keyword evidence="3 9" id="KW-0813">Transport</keyword>
<evidence type="ECO:0000313" key="12">
    <source>
        <dbReference type="Proteomes" id="UP000051295"/>
    </source>
</evidence>
<reference evidence="11 12" key="1">
    <citation type="submission" date="2015-04" db="EMBL/GenBank/DDBJ databases">
        <title>The draft genome sequence of Roseovarius sp.R12b.</title>
        <authorList>
            <person name="Li G."/>
            <person name="Lai Q."/>
            <person name="Shao Z."/>
            <person name="Yan P."/>
        </authorList>
    </citation>
    <scope>NUCLEOTIDE SEQUENCE [LARGE SCALE GENOMIC DNA]</scope>
    <source>
        <strain evidence="11 12">R12B</strain>
    </source>
</reference>
<sequence>MLDLIAPFFERLNETTGLNFSPFYDSYDWGRLVEGMTVSVKLIAAIIALSLVIGVVGAGAQTSRLKLVRGLVAAYIEVFRNTPPIVQLLFFYFGLGAITPQVDMGGWYEPMIGSFGWAVIAIGIFGGSYNVEIFRSGVEAVPDSTKEAAESLGFSGFQIFVYVTLPLAFRICLPALTNNIISLAKTSSLAYVIAVPEITYSLSGIWSDSVNVPEMMVLLFAYYIVLVAIIARVMTMIERRLALPGYGQ</sequence>
<dbReference type="STRING" id="1641875.XM53_19020"/>
<dbReference type="NCBIfam" id="TIGR01726">
    <property type="entry name" value="HEQRo_perm_3TM"/>
    <property type="match status" value="1"/>
</dbReference>
<dbReference type="InterPro" id="IPR010065">
    <property type="entry name" value="AA_ABC_transptr_permease_3TM"/>
</dbReference>
<evidence type="ECO:0000256" key="4">
    <source>
        <dbReference type="ARBA" id="ARBA00022475"/>
    </source>
</evidence>
<comment type="subcellular location">
    <subcellularLocation>
        <location evidence="1">Cell inner membrane</location>
        <topology evidence="1">Multi-pass membrane protein</topology>
    </subcellularLocation>
    <subcellularLocation>
        <location evidence="9">Cell membrane</location>
        <topology evidence="9">Multi-pass membrane protein</topology>
    </subcellularLocation>
</comment>
<dbReference type="AlphaFoldDB" id="A0A0T5NPJ9"/>
<dbReference type="SUPFAM" id="SSF161098">
    <property type="entry name" value="MetI-like"/>
    <property type="match status" value="1"/>
</dbReference>
<dbReference type="GO" id="GO:0043190">
    <property type="term" value="C:ATP-binding cassette (ABC) transporter complex"/>
    <property type="evidence" value="ECO:0007669"/>
    <property type="project" value="InterPro"/>
</dbReference>
<feature type="transmembrane region" description="Helical" evidence="9">
    <location>
        <begin position="215"/>
        <end position="234"/>
    </location>
</feature>
<dbReference type="GO" id="GO:0022857">
    <property type="term" value="F:transmembrane transporter activity"/>
    <property type="evidence" value="ECO:0007669"/>
    <property type="project" value="InterPro"/>
</dbReference>
<dbReference type="OrthoDB" id="9808674at2"/>
<evidence type="ECO:0000256" key="1">
    <source>
        <dbReference type="ARBA" id="ARBA00004429"/>
    </source>
</evidence>
<dbReference type="CDD" id="cd06261">
    <property type="entry name" value="TM_PBP2"/>
    <property type="match status" value="1"/>
</dbReference>
<proteinExistence type="inferred from homology"/>
<keyword evidence="5 9" id="KW-0812">Transmembrane</keyword>
<keyword evidence="7 9" id="KW-1133">Transmembrane helix</keyword>
<feature type="transmembrane region" description="Helical" evidence="9">
    <location>
        <begin position="38"/>
        <end position="60"/>
    </location>
</feature>
<evidence type="ECO:0000256" key="3">
    <source>
        <dbReference type="ARBA" id="ARBA00022448"/>
    </source>
</evidence>
<name>A0A0T5NPJ9_9RHOB</name>
<dbReference type="PATRIC" id="fig|1641875.4.peg.2335"/>
<organism evidence="11 12">
    <name type="scientific">Roseovarius atlanticus</name>
    <dbReference type="NCBI Taxonomy" id="1641875"/>
    <lineage>
        <taxon>Bacteria</taxon>
        <taxon>Pseudomonadati</taxon>
        <taxon>Pseudomonadota</taxon>
        <taxon>Alphaproteobacteria</taxon>
        <taxon>Rhodobacterales</taxon>
        <taxon>Roseobacteraceae</taxon>
        <taxon>Roseovarius</taxon>
    </lineage>
</organism>
<dbReference type="PANTHER" id="PTHR30614">
    <property type="entry name" value="MEMBRANE COMPONENT OF AMINO ACID ABC TRANSPORTER"/>
    <property type="match status" value="1"/>
</dbReference>
<protein>
    <submittedName>
        <fullName evidence="11">Polar amino acid ABC transporter permease</fullName>
    </submittedName>
</protein>
<dbReference type="PROSITE" id="PS50928">
    <property type="entry name" value="ABC_TM1"/>
    <property type="match status" value="1"/>
</dbReference>
<dbReference type="InterPro" id="IPR000515">
    <property type="entry name" value="MetI-like"/>
</dbReference>
<accession>A0A0T5NPJ9</accession>
<feature type="transmembrane region" description="Helical" evidence="9">
    <location>
        <begin position="152"/>
        <end position="176"/>
    </location>
</feature>
<evidence type="ECO:0000256" key="5">
    <source>
        <dbReference type="ARBA" id="ARBA00022692"/>
    </source>
</evidence>
<dbReference type="Pfam" id="PF00528">
    <property type="entry name" value="BPD_transp_1"/>
    <property type="match status" value="1"/>
</dbReference>
<keyword evidence="8 9" id="KW-0472">Membrane</keyword>
<feature type="transmembrane region" description="Helical" evidence="9">
    <location>
        <begin position="111"/>
        <end position="131"/>
    </location>
</feature>
<dbReference type="InterPro" id="IPR043429">
    <property type="entry name" value="ArtM/GltK/GlnP/TcyL/YhdX-like"/>
</dbReference>
<evidence type="ECO:0000256" key="6">
    <source>
        <dbReference type="ARBA" id="ARBA00022970"/>
    </source>
</evidence>
<keyword evidence="4" id="KW-1003">Cell membrane</keyword>
<feature type="domain" description="ABC transmembrane type-1" evidence="10">
    <location>
        <begin position="36"/>
        <end position="235"/>
    </location>
</feature>
<keyword evidence="6" id="KW-0029">Amino-acid transport</keyword>
<evidence type="ECO:0000256" key="8">
    <source>
        <dbReference type="ARBA" id="ARBA00023136"/>
    </source>
</evidence>
<evidence type="ECO:0000313" key="11">
    <source>
        <dbReference type="EMBL" id="KRS10835.1"/>
    </source>
</evidence>
<dbReference type="PANTHER" id="PTHR30614:SF0">
    <property type="entry name" value="L-CYSTINE TRANSPORT SYSTEM PERMEASE PROTEIN TCYL"/>
    <property type="match status" value="1"/>
</dbReference>